<protein>
    <recommendedName>
        <fullName evidence="8">Dopamine beta-hydroxylase</fullName>
        <ecNumber evidence="7">1.14.17.1</ecNumber>
    </recommendedName>
</protein>
<keyword evidence="14" id="KW-0560">Oxidoreductase</keyword>
<keyword evidence="11" id="KW-0479">Metal-binding</keyword>
<dbReference type="CDD" id="cd09631">
    <property type="entry name" value="DOMON_DOH"/>
    <property type="match status" value="2"/>
</dbReference>
<proteinExistence type="inferred from homology"/>
<dbReference type="AlphaFoldDB" id="A0A212CXD7"/>
<keyword evidence="15" id="KW-0186">Copper</keyword>
<evidence type="ECO:0000256" key="13">
    <source>
        <dbReference type="ARBA" id="ARBA00022989"/>
    </source>
</evidence>
<keyword evidence="16" id="KW-0503">Monooxygenase</keyword>
<dbReference type="Proteomes" id="UP000242450">
    <property type="component" value="Chromosome 11"/>
</dbReference>
<evidence type="ECO:0000259" key="21">
    <source>
        <dbReference type="Pfam" id="PF03351"/>
    </source>
</evidence>
<dbReference type="InterPro" id="IPR036939">
    <property type="entry name" value="Cu2_ascorb_mOase_N_sf"/>
</dbReference>
<keyword evidence="17" id="KW-0472">Membrane</keyword>
<dbReference type="GO" id="GO:0005615">
    <property type="term" value="C:extracellular space"/>
    <property type="evidence" value="ECO:0007669"/>
    <property type="project" value="TreeGrafter"/>
</dbReference>
<reference evidence="22 23" key="1">
    <citation type="journal article" date="2018" name="Mol. Genet. Genomics">
        <title>The red deer Cervus elaphus genome CerEla1.0: sequencing, annotating, genes, and chromosomes.</title>
        <authorList>
            <person name="Bana N.A."/>
            <person name="Nyiri A."/>
            <person name="Nagy J."/>
            <person name="Frank K."/>
            <person name="Nagy T."/>
            <person name="Steger V."/>
            <person name="Schiller M."/>
            <person name="Lakatos P."/>
            <person name="Sugar L."/>
            <person name="Horn P."/>
            <person name="Barta E."/>
            <person name="Orosz L."/>
        </authorList>
    </citation>
    <scope>NUCLEOTIDE SEQUENCE [LARGE SCALE GENOMIC DNA]</scope>
    <source>
        <strain evidence="22">Hungarian</strain>
    </source>
</reference>
<dbReference type="GO" id="GO:0005507">
    <property type="term" value="F:copper ion binding"/>
    <property type="evidence" value="ECO:0007669"/>
    <property type="project" value="InterPro"/>
</dbReference>
<dbReference type="GO" id="GO:0006589">
    <property type="term" value="P:octopamine biosynthetic process"/>
    <property type="evidence" value="ECO:0007669"/>
    <property type="project" value="TreeGrafter"/>
</dbReference>
<dbReference type="PANTHER" id="PTHR10157">
    <property type="entry name" value="DOPAMINE BETA HYDROXYLASE RELATED"/>
    <property type="match status" value="1"/>
</dbReference>
<evidence type="ECO:0000256" key="14">
    <source>
        <dbReference type="ARBA" id="ARBA00023002"/>
    </source>
</evidence>
<comment type="function">
    <text evidence="18">Catalyzes the hydroxylation of dopamine to noradrenaline (also known as norepinephrine), and is thus vital for regulation of these neurotransmitters.</text>
</comment>
<dbReference type="Pfam" id="PF01082">
    <property type="entry name" value="Cu2_monooxygen"/>
    <property type="match status" value="1"/>
</dbReference>
<dbReference type="PRINTS" id="PR00767">
    <property type="entry name" value="DBMONOXGNASE"/>
</dbReference>
<dbReference type="GO" id="GO:0042421">
    <property type="term" value="P:norepinephrine biosynthetic process"/>
    <property type="evidence" value="ECO:0007669"/>
    <property type="project" value="UniProtKB-UniPathway"/>
</dbReference>
<dbReference type="InterPro" id="IPR020611">
    <property type="entry name" value="Cu2_ascorb_mOase_CS-1"/>
</dbReference>
<comment type="pathway">
    <text evidence="4">Catecholamine biosynthesis; (R)-noradrenaline biosynthesis; (R)-noradrenaline from dopamine: step 1/1.</text>
</comment>
<dbReference type="EMBL" id="MKHE01000011">
    <property type="protein sequence ID" value="OWK10613.1"/>
    <property type="molecule type" value="Genomic_DNA"/>
</dbReference>
<organism evidence="22 23">
    <name type="scientific">Cervus elaphus hippelaphus</name>
    <name type="common">European red deer</name>
    <dbReference type="NCBI Taxonomy" id="46360"/>
    <lineage>
        <taxon>Eukaryota</taxon>
        <taxon>Metazoa</taxon>
        <taxon>Chordata</taxon>
        <taxon>Craniata</taxon>
        <taxon>Vertebrata</taxon>
        <taxon>Euteleostomi</taxon>
        <taxon>Mammalia</taxon>
        <taxon>Eutheria</taxon>
        <taxon>Laurasiatheria</taxon>
        <taxon>Artiodactyla</taxon>
        <taxon>Ruminantia</taxon>
        <taxon>Pecora</taxon>
        <taxon>Cervidae</taxon>
        <taxon>Cervinae</taxon>
        <taxon>Cervus</taxon>
    </lineage>
</organism>
<evidence type="ECO:0000256" key="15">
    <source>
        <dbReference type="ARBA" id="ARBA00023008"/>
    </source>
</evidence>
<keyword evidence="23" id="KW-1185">Reference proteome</keyword>
<dbReference type="InterPro" id="IPR005018">
    <property type="entry name" value="DOMON_domain"/>
</dbReference>
<evidence type="ECO:0000256" key="9">
    <source>
        <dbReference type="ARBA" id="ARBA00022584"/>
    </source>
</evidence>
<dbReference type="InterPro" id="IPR045266">
    <property type="entry name" value="DOH_DOMON"/>
</dbReference>
<accession>A0A212CXD7</accession>
<evidence type="ECO:0000256" key="10">
    <source>
        <dbReference type="ARBA" id="ARBA00022692"/>
    </source>
</evidence>
<evidence type="ECO:0000313" key="22">
    <source>
        <dbReference type="EMBL" id="OWK10613.1"/>
    </source>
</evidence>
<dbReference type="GO" id="GO:0031418">
    <property type="term" value="F:L-ascorbic acid binding"/>
    <property type="evidence" value="ECO:0007669"/>
    <property type="project" value="UniProtKB-KW"/>
</dbReference>
<dbReference type="SUPFAM" id="SSF49742">
    <property type="entry name" value="PHM/PNGase F"/>
    <property type="match status" value="1"/>
</dbReference>
<evidence type="ECO:0000256" key="8">
    <source>
        <dbReference type="ARBA" id="ARBA00020179"/>
    </source>
</evidence>
<evidence type="ECO:0000256" key="11">
    <source>
        <dbReference type="ARBA" id="ARBA00022723"/>
    </source>
</evidence>
<evidence type="ECO:0000256" key="6">
    <source>
        <dbReference type="ARBA" id="ARBA00011406"/>
    </source>
</evidence>
<dbReference type="EC" id="1.14.17.1" evidence="7"/>
<keyword evidence="10" id="KW-0812">Transmembrane</keyword>
<dbReference type="GO" id="GO:0042584">
    <property type="term" value="C:chromaffin granule membrane"/>
    <property type="evidence" value="ECO:0007669"/>
    <property type="project" value="UniProtKB-SubCell"/>
</dbReference>
<gene>
    <name evidence="22" type="ORF">Celaphus_00005067</name>
</gene>
<comment type="subunit">
    <text evidence="6">Homotetramer; composed of two disulfide-linked dimers.</text>
</comment>
<dbReference type="Gene3D" id="2.60.120.310">
    <property type="entry name" value="Copper type II, ascorbate-dependent monooxygenase, N-terminal domain"/>
    <property type="match status" value="1"/>
</dbReference>
<dbReference type="PROSITE" id="PS00084">
    <property type="entry name" value="CU2_MONOOXYGENASE_1"/>
    <property type="match status" value="1"/>
</dbReference>
<name>A0A212CXD7_CEREH</name>
<dbReference type="PANTHER" id="PTHR10157:SF29">
    <property type="entry name" value="DOPAMINE BETA-HYDROXYLASE"/>
    <property type="match status" value="1"/>
</dbReference>
<evidence type="ECO:0000259" key="20">
    <source>
        <dbReference type="Pfam" id="PF01082"/>
    </source>
</evidence>
<comment type="subcellular location">
    <subcellularLocation>
        <location evidence="3">Cytoplasmic vesicle</location>
        <location evidence="3">Secretory vesicle</location>
        <location evidence="3">Chromaffin granule lumen</location>
    </subcellularLocation>
    <subcellularLocation>
        <location evidence="2">Cytoplasmic vesicle</location>
        <location evidence="2">Secretory vesicle</location>
        <location evidence="2">Chromaffin granule membrane</location>
        <topology evidence="2">Single-pass type II membrane protein</topology>
    </subcellularLocation>
</comment>
<evidence type="ECO:0000256" key="7">
    <source>
        <dbReference type="ARBA" id="ARBA00012686"/>
    </source>
</evidence>
<dbReference type="InterPro" id="IPR000323">
    <property type="entry name" value="Cu2_ascorb_mOase_N"/>
</dbReference>
<sequence length="300" mass="33325">MQVPSPSVREAASMYGTAVAVFLVILVAALQGSAPAESPFPFHIPLDPEGTLELSWNVSYAQETVYFQLLVRELKAGILFGMSDRGELENADLVVLWTDGDGAYFGDGTVHLVYGLLEEPLQSLEAINTSGLHTGLQRVQLLKPNISQPALPADTRTMEIRAPDVLIPGQETTYWCYISELPAGFPRHHIVMYEPIVTEGNEALVHHMEVFQCAAEVESVPHFSGPCDSKMKPERLNYCRHVLAAWALGAKDAWSDQKGQVHLDSQQDYQLLRAQRTPEGLYLLFKRPFGTCDPNDYLIE</sequence>
<dbReference type="InterPro" id="IPR000945">
    <property type="entry name" value="DBH-like"/>
</dbReference>
<evidence type="ECO:0000256" key="12">
    <source>
        <dbReference type="ARBA" id="ARBA00022896"/>
    </source>
</evidence>
<comment type="caution">
    <text evidence="22">The sequence shown here is derived from an EMBL/GenBank/DDBJ whole genome shotgun (WGS) entry which is preliminary data.</text>
</comment>
<keyword evidence="12" id="KW-0847">Vitamin C</keyword>
<keyword evidence="13" id="KW-1133">Transmembrane helix</keyword>
<dbReference type="GO" id="GO:0034466">
    <property type="term" value="C:chromaffin granule lumen"/>
    <property type="evidence" value="ECO:0007669"/>
    <property type="project" value="UniProtKB-SubCell"/>
</dbReference>
<dbReference type="GO" id="GO:0004500">
    <property type="term" value="F:dopamine beta-monooxygenase activity"/>
    <property type="evidence" value="ECO:0007669"/>
    <property type="project" value="UniProtKB-EC"/>
</dbReference>
<feature type="domain" description="DOMON" evidence="21">
    <location>
        <begin position="50"/>
        <end position="109"/>
    </location>
</feature>
<dbReference type="InterPro" id="IPR008977">
    <property type="entry name" value="PHM/PNGase_F_dom_sf"/>
</dbReference>
<evidence type="ECO:0000256" key="17">
    <source>
        <dbReference type="ARBA" id="ARBA00023136"/>
    </source>
</evidence>
<evidence type="ECO:0000256" key="5">
    <source>
        <dbReference type="ARBA" id="ARBA00010676"/>
    </source>
</evidence>
<evidence type="ECO:0000256" key="2">
    <source>
        <dbReference type="ARBA" id="ARBA00004351"/>
    </source>
</evidence>
<feature type="domain" description="Copper type II ascorbate-dependent monooxygenase N-terminal" evidence="20">
    <location>
        <begin position="158"/>
        <end position="269"/>
    </location>
</feature>
<comment type="catalytic activity">
    <reaction evidence="19">
        <text>dopamine + 2 L-ascorbate + O2 = (R)-noradrenaline + 2 monodehydro-L-ascorbate radical + H2O</text>
        <dbReference type="Rhea" id="RHEA:19117"/>
        <dbReference type="ChEBI" id="CHEBI:15377"/>
        <dbReference type="ChEBI" id="CHEBI:15379"/>
        <dbReference type="ChEBI" id="CHEBI:38290"/>
        <dbReference type="ChEBI" id="CHEBI:59513"/>
        <dbReference type="ChEBI" id="CHEBI:59905"/>
        <dbReference type="ChEBI" id="CHEBI:72587"/>
        <dbReference type="EC" id="1.14.17.1"/>
    </reaction>
    <physiologicalReaction direction="left-to-right" evidence="19">
        <dbReference type="Rhea" id="RHEA:19118"/>
    </physiologicalReaction>
</comment>
<comment type="similarity">
    <text evidence="5">Belongs to the copper type II ascorbate-dependent monooxygenase family.</text>
</comment>
<comment type="cofactor">
    <cofactor evidence="1">
        <name>Cu(2+)</name>
        <dbReference type="ChEBI" id="CHEBI:29036"/>
    </cofactor>
</comment>
<evidence type="ECO:0000256" key="4">
    <source>
        <dbReference type="ARBA" id="ARBA00005223"/>
    </source>
</evidence>
<dbReference type="InterPro" id="IPR028460">
    <property type="entry name" value="Tbh/DBH"/>
</dbReference>
<evidence type="ECO:0000256" key="16">
    <source>
        <dbReference type="ARBA" id="ARBA00023033"/>
    </source>
</evidence>
<evidence type="ECO:0000256" key="1">
    <source>
        <dbReference type="ARBA" id="ARBA00001973"/>
    </source>
</evidence>
<feature type="non-terminal residue" evidence="22">
    <location>
        <position position="300"/>
    </location>
</feature>
<dbReference type="OrthoDB" id="129121at2759"/>
<evidence type="ECO:0000256" key="19">
    <source>
        <dbReference type="ARBA" id="ARBA00047952"/>
    </source>
</evidence>
<dbReference type="UniPathway" id="UPA00748">
    <property type="reaction ID" value="UER00735"/>
</dbReference>
<dbReference type="GO" id="GO:0042420">
    <property type="term" value="P:dopamine catabolic process"/>
    <property type="evidence" value="ECO:0007669"/>
    <property type="project" value="TreeGrafter"/>
</dbReference>
<evidence type="ECO:0000256" key="18">
    <source>
        <dbReference type="ARBA" id="ARBA00037327"/>
    </source>
</evidence>
<evidence type="ECO:0000313" key="23">
    <source>
        <dbReference type="Proteomes" id="UP000242450"/>
    </source>
</evidence>
<dbReference type="Pfam" id="PF03351">
    <property type="entry name" value="DOMON"/>
    <property type="match status" value="1"/>
</dbReference>
<evidence type="ECO:0000256" key="3">
    <source>
        <dbReference type="ARBA" id="ARBA00004553"/>
    </source>
</evidence>
<keyword evidence="9" id="KW-0127">Catecholamine biosynthesis</keyword>